<name>A0ABN8HVJ7_9NEOP</name>
<gene>
    <name evidence="1" type="ORF">IPOD504_LOCUS3563</name>
</gene>
<sequence>MTHVRWLDIVSRLQRVSWELLDASAPSFDAPWPIGVSAAHCRPPTVAPFTKPVKIAALHNRGFIAKKKHRAQSRWRSERSSIRLQSVTEECHRSTSAGPARLSPGARAENPSRERWCIGCAGRGVSTASGRHHKGTVVSIDTTSRSVSALRHVYASLNLNAWALKVLFG</sequence>
<dbReference type="Proteomes" id="UP000837857">
    <property type="component" value="Chromosome 14"/>
</dbReference>
<protein>
    <submittedName>
        <fullName evidence="1">Uncharacterized protein</fullName>
    </submittedName>
</protein>
<accession>A0ABN8HVJ7</accession>
<feature type="non-terminal residue" evidence="1">
    <location>
        <position position="169"/>
    </location>
</feature>
<dbReference type="EMBL" id="OW152826">
    <property type="protein sequence ID" value="CAH2042065.1"/>
    <property type="molecule type" value="Genomic_DNA"/>
</dbReference>
<keyword evidence="2" id="KW-1185">Reference proteome</keyword>
<evidence type="ECO:0000313" key="2">
    <source>
        <dbReference type="Proteomes" id="UP000837857"/>
    </source>
</evidence>
<proteinExistence type="predicted"/>
<evidence type="ECO:0000313" key="1">
    <source>
        <dbReference type="EMBL" id="CAH2042065.1"/>
    </source>
</evidence>
<organism evidence="1 2">
    <name type="scientific">Iphiclides podalirius</name>
    <name type="common">scarce swallowtail</name>
    <dbReference type="NCBI Taxonomy" id="110791"/>
    <lineage>
        <taxon>Eukaryota</taxon>
        <taxon>Metazoa</taxon>
        <taxon>Ecdysozoa</taxon>
        <taxon>Arthropoda</taxon>
        <taxon>Hexapoda</taxon>
        <taxon>Insecta</taxon>
        <taxon>Pterygota</taxon>
        <taxon>Neoptera</taxon>
        <taxon>Endopterygota</taxon>
        <taxon>Lepidoptera</taxon>
        <taxon>Glossata</taxon>
        <taxon>Ditrysia</taxon>
        <taxon>Papilionoidea</taxon>
        <taxon>Papilionidae</taxon>
        <taxon>Papilioninae</taxon>
        <taxon>Iphiclides</taxon>
    </lineage>
</organism>
<reference evidence="1" key="1">
    <citation type="submission" date="2022-03" db="EMBL/GenBank/DDBJ databases">
        <authorList>
            <person name="Martin H S."/>
        </authorList>
    </citation>
    <scope>NUCLEOTIDE SEQUENCE</scope>
</reference>